<reference evidence="2" key="1">
    <citation type="submission" date="2025-08" db="UniProtKB">
        <authorList>
            <consortium name="RefSeq"/>
        </authorList>
    </citation>
    <scope>IDENTIFICATION</scope>
    <source>
        <tissue evidence="2">Leaves</tissue>
    </source>
</reference>
<gene>
    <name evidence="2" type="primary">LOC118348461</name>
</gene>
<name>A0A6P9ETT8_JUGRE</name>
<protein>
    <submittedName>
        <fullName evidence="2">Uncharacterized protein LOC118348461</fullName>
    </submittedName>
</protein>
<evidence type="ECO:0000313" key="1">
    <source>
        <dbReference type="Proteomes" id="UP000235220"/>
    </source>
</evidence>
<dbReference type="AlphaFoldDB" id="A0A6P9ETT8"/>
<proteinExistence type="predicted"/>
<dbReference type="OrthoDB" id="1938551at2759"/>
<organism evidence="1 2">
    <name type="scientific">Juglans regia</name>
    <name type="common">English walnut</name>
    <dbReference type="NCBI Taxonomy" id="51240"/>
    <lineage>
        <taxon>Eukaryota</taxon>
        <taxon>Viridiplantae</taxon>
        <taxon>Streptophyta</taxon>
        <taxon>Embryophyta</taxon>
        <taxon>Tracheophyta</taxon>
        <taxon>Spermatophyta</taxon>
        <taxon>Magnoliopsida</taxon>
        <taxon>eudicotyledons</taxon>
        <taxon>Gunneridae</taxon>
        <taxon>Pentapetalae</taxon>
        <taxon>rosids</taxon>
        <taxon>fabids</taxon>
        <taxon>Fagales</taxon>
        <taxon>Juglandaceae</taxon>
        <taxon>Juglans</taxon>
    </lineage>
</organism>
<accession>A0A6P9ETT8</accession>
<sequence length="506" mass="56643">MGCSTESFPLDMVSFEEKKCGDGVEELNFFAPVSGEPDSVCGSELAVFTPANTRKEGDFLTPLCTLPPSANYGSCGVLLMWDKRVVELTEECIGEFSVATLLKNVVDEWEWAFARSYGPNMDRDRRRLWEELAGLYALWEKTTLLEELQDLEDKELLGENSEEVFLRKGTVIANLERALLSEEISWLQKSRAIWLKEVQYYETLLTESATWRPKLDALHFEAINSQSVSVLERFFVEEEIYKVISGMAKDKAPGPDGFSMGFFQTCWDIVKGDIMQIFSEFHAFQKFEKSLNATFIALIPKKHEALTIEDFQPISLVSNVYKIISKVLANRLSLVLEHIISKSHNAFIQGRQILDSVLIANECLDYRVREGGSVMEALSRMIQVVVGGGFLSGFQVDNGSGGLIIISHLLFADDTLVFCEANRSQIQTLRALLLCFEAVLGLKVNLGKSEMVCVGAVSNIIGLASLLDYKVSYFPMKYLGLPLGATFKNMAIWDGVVEKIKKKLAS</sequence>
<dbReference type="PANTHER" id="PTHR46890:SF1">
    <property type="entry name" value="REVERSE TRANSCRIPTASE DOMAIN-CONTAINING PROTEIN"/>
    <property type="match status" value="1"/>
</dbReference>
<dbReference type="CDD" id="cd01650">
    <property type="entry name" value="RT_nLTR_like"/>
    <property type="match status" value="1"/>
</dbReference>
<dbReference type="PANTHER" id="PTHR46890">
    <property type="entry name" value="NON-LTR RETROLELEMENT REVERSE TRANSCRIPTASE-LIKE PROTEIN-RELATED"/>
    <property type="match status" value="1"/>
</dbReference>
<dbReference type="RefSeq" id="XP_035545987.1">
    <property type="nucleotide sequence ID" value="XM_035690094.1"/>
</dbReference>
<dbReference type="InterPro" id="IPR052343">
    <property type="entry name" value="Retrotransposon-Effector_Assoc"/>
</dbReference>
<dbReference type="KEGG" id="jre:118348461"/>
<dbReference type="SUPFAM" id="SSF56672">
    <property type="entry name" value="DNA/RNA polymerases"/>
    <property type="match status" value="1"/>
</dbReference>
<dbReference type="InParanoid" id="A0A6P9ETT8"/>
<dbReference type="Proteomes" id="UP000235220">
    <property type="component" value="Chromosome 5"/>
</dbReference>
<dbReference type="InterPro" id="IPR043502">
    <property type="entry name" value="DNA/RNA_pol_sf"/>
</dbReference>
<evidence type="ECO:0000313" key="2">
    <source>
        <dbReference type="RefSeq" id="XP_035545987.1"/>
    </source>
</evidence>
<dbReference type="GeneID" id="118348461"/>
<keyword evidence="1" id="KW-1185">Reference proteome</keyword>